<protein>
    <submittedName>
        <fullName evidence="2">Metal-dependent hydrolase, endonuclease/exonuclease/phosphatase family</fullName>
    </submittedName>
</protein>
<keyword evidence="2" id="KW-0378">Hydrolase</keyword>
<keyword evidence="2" id="KW-0255">Endonuclease</keyword>
<organism evidence="2 3">
    <name type="scientific">Jannaschia pohangensis</name>
    <dbReference type="NCBI Taxonomy" id="390807"/>
    <lineage>
        <taxon>Bacteria</taxon>
        <taxon>Pseudomonadati</taxon>
        <taxon>Pseudomonadota</taxon>
        <taxon>Alphaproteobacteria</taxon>
        <taxon>Rhodobacterales</taxon>
        <taxon>Roseobacteraceae</taxon>
        <taxon>Jannaschia</taxon>
    </lineage>
</organism>
<keyword evidence="2" id="KW-0540">Nuclease</keyword>
<sequence length="253" mass="27895">MTRADTARSYGCVSWNIHRGRGARGPVDPRRIADVIAQDIAATEPDILALQEADDEDPPYGGFLDLERIEATTGLRWIHGPQDARWGPRSHGFLGSLLFVHPSFEITRLSLVDLPGHYPRGAVVAETRRDGRDLRIIATHLSLAQWLRVVQMRTLGQHIARHARMRTVLLGDLNEWRPWGGLALSPRFFGSKLRGGVVASFPVGRPMLPLDRILVDEGPDPTDLRALDSATIRAASDHRPVSARISATTCGST</sequence>
<dbReference type="GO" id="GO:0004519">
    <property type="term" value="F:endonuclease activity"/>
    <property type="evidence" value="ECO:0007669"/>
    <property type="project" value="UniProtKB-KW"/>
</dbReference>
<dbReference type="STRING" id="390807.SAMN04488095_2283"/>
<dbReference type="Proteomes" id="UP000199110">
    <property type="component" value="Unassembled WGS sequence"/>
</dbReference>
<feature type="domain" description="Endonuclease/exonuclease/phosphatase" evidence="1">
    <location>
        <begin position="13"/>
        <end position="238"/>
    </location>
</feature>
<gene>
    <name evidence="2" type="ORF">SAMN04488095_2283</name>
</gene>
<dbReference type="EMBL" id="FORA01000002">
    <property type="protein sequence ID" value="SFJ13987.1"/>
    <property type="molecule type" value="Genomic_DNA"/>
</dbReference>
<dbReference type="InterPro" id="IPR036691">
    <property type="entry name" value="Endo/exonu/phosph_ase_sf"/>
</dbReference>
<reference evidence="2 3" key="1">
    <citation type="submission" date="2016-10" db="EMBL/GenBank/DDBJ databases">
        <authorList>
            <person name="de Groot N.N."/>
        </authorList>
    </citation>
    <scope>NUCLEOTIDE SEQUENCE [LARGE SCALE GENOMIC DNA]</scope>
    <source>
        <strain evidence="2 3">DSM 19073</strain>
    </source>
</reference>
<dbReference type="AlphaFoldDB" id="A0A1I3NXT5"/>
<dbReference type="Gene3D" id="3.60.10.10">
    <property type="entry name" value="Endonuclease/exonuclease/phosphatase"/>
    <property type="match status" value="1"/>
</dbReference>
<dbReference type="InterPro" id="IPR005135">
    <property type="entry name" value="Endo/exonuclease/phosphatase"/>
</dbReference>
<evidence type="ECO:0000313" key="2">
    <source>
        <dbReference type="EMBL" id="SFJ13987.1"/>
    </source>
</evidence>
<proteinExistence type="predicted"/>
<accession>A0A1I3NXT5</accession>
<name>A0A1I3NXT5_9RHOB</name>
<dbReference type="GO" id="GO:0004527">
    <property type="term" value="F:exonuclease activity"/>
    <property type="evidence" value="ECO:0007669"/>
    <property type="project" value="UniProtKB-KW"/>
</dbReference>
<evidence type="ECO:0000259" key="1">
    <source>
        <dbReference type="Pfam" id="PF03372"/>
    </source>
</evidence>
<dbReference type="Pfam" id="PF03372">
    <property type="entry name" value="Exo_endo_phos"/>
    <property type="match status" value="1"/>
</dbReference>
<dbReference type="RefSeq" id="WP_092780272.1">
    <property type="nucleotide sequence ID" value="NZ_FORA01000002.1"/>
</dbReference>
<dbReference type="SUPFAM" id="SSF56219">
    <property type="entry name" value="DNase I-like"/>
    <property type="match status" value="1"/>
</dbReference>
<keyword evidence="3" id="KW-1185">Reference proteome</keyword>
<keyword evidence="2" id="KW-0269">Exonuclease</keyword>
<evidence type="ECO:0000313" key="3">
    <source>
        <dbReference type="Proteomes" id="UP000199110"/>
    </source>
</evidence>
<dbReference type="OrthoDB" id="9813425at2"/>